<name>A0A451BL36_9GAMM</name>
<keyword evidence="2" id="KW-0472">Membrane</keyword>
<accession>A0A451BL36</accession>
<proteinExistence type="predicted"/>
<feature type="region of interest" description="Disordered" evidence="1">
    <location>
        <begin position="1"/>
        <end position="28"/>
    </location>
</feature>
<gene>
    <name evidence="3" type="ORF">BECKSD772D_GA0070982_103219</name>
</gene>
<keyword evidence="2" id="KW-0812">Transmembrane</keyword>
<evidence type="ECO:0000313" key="3">
    <source>
        <dbReference type="EMBL" id="VFK79010.1"/>
    </source>
</evidence>
<reference evidence="3" key="1">
    <citation type="submission" date="2019-02" db="EMBL/GenBank/DDBJ databases">
        <authorList>
            <person name="Gruber-Vodicka R. H."/>
            <person name="Seah K. B. B."/>
        </authorList>
    </citation>
    <scope>NUCLEOTIDE SEQUENCE</scope>
    <source>
        <strain evidence="3">BECK_S127</strain>
    </source>
</reference>
<dbReference type="EMBL" id="CAADHB010000032">
    <property type="protein sequence ID" value="VFK79010.1"/>
    <property type="molecule type" value="Genomic_DNA"/>
</dbReference>
<evidence type="ECO:0000256" key="2">
    <source>
        <dbReference type="SAM" id="Phobius"/>
    </source>
</evidence>
<evidence type="ECO:0000256" key="1">
    <source>
        <dbReference type="SAM" id="MobiDB-lite"/>
    </source>
</evidence>
<dbReference type="AlphaFoldDB" id="A0A451BL36"/>
<feature type="transmembrane region" description="Helical" evidence="2">
    <location>
        <begin position="35"/>
        <end position="52"/>
    </location>
</feature>
<protein>
    <submittedName>
        <fullName evidence="3">Uncharacterized protein</fullName>
    </submittedName>
</protein>
<keyword evidence="2" id="KW-1133">Transmembrane helix</keyword>
<organism evidence="3">
    <name type="scientific">Candidatus Kentrum sp. SD</name>
    <dbReference type="NCBI Taxonomy" id="2126332"/>
    <lineage>
        <taxon>Bacteria</taxon>
        <taxon>Pseudomonadati</taxon>
        <taxon>Pseudomonadota</taxon>
        <taxon>Gammaproteobacteria</taxon>
        <taxon>Candidatus Kentrum</taxon>
    </lineage>
</organism>
<sequence length="67" mass="7821">MTPLRGKCKGQISEAERSTIVSQPGKSGTKKADEIYHFLSFSSFLIVLFRIFRESDYWFPKFYFSDT</sequence>